<dbReference type="InterPro" id="IPR036259">
    <property type="entry name" value="MFS_trans_sf"/>
</dbReference>
<dbReference type="AlphaFoldDB" id="A0A8J4QB34"/>
<keyword evidence="9" id="KW-1185">Reference proteome</keyword>
<dbReference type="PANTHER" id="PTHR23500">
    <property type="entry name" value="SOLUTE CARRIER FAMILY 2, FACILITATED GLUCOSE TRANSPORTER"/>
    <property type="match status" value="1"/>
</dbReference>
<feature type="transmembrane region" description="Helical" evidence="7">
    <location>
        <begin position="71"/>
        <end position="91"/>
    </location>
</feature>
<organism evidence="8 9">
    <name type="scientific">Castanea mollissima</name>
    <name type="common">Chinese chestnut</name>
    <dbReference type="NCBI Taxonomy" id="60419"/>
    <lineage>
        <taxon>Eukaryota</taxon>
        <taxon>Viridiplantae</taxon>
        <taxon>Streptophyta</taxon>
        <taxon>Embryophyta</taxon>
        <taxon>Tracheophyta</taxon>
        <taxon>Spermatophyta</taxon>
        <taxon>Magnoliopsida</taxon>
        <taxon>eudicotyledons</taxon>
        <taxon>Gunneridae</taxon>
        <taxon>Pentapetalae</taxon>
        <taxon>rosids</taxon>
        <taxon>fabids</taxon>
        <taxon>Fagales</taxon>
        <taxon>Fagaceae</taxon>
        <taxon>Castanea</taxon>
    </lineage>
</organism>
<dbReference type="Gene3D" id="1.20.1250.20">
    <property type="entry name" value="MFS general substrate transporter like domains"/>
    <property type="match status" value="1"/>
</dbReference>
<dbReference type="Proteomes" id="UP000737018">
    <property type="component" value="Unassembled WGS sequence"/>
</dbReference>
<protein>
    <submittedName>
        <fullName evidence="8">Uncharacterized protein</fullName>
    </submittedName>
</protein>
<comment type="caution">
    <text evidence="8">The sequence shown here is derived from an EMBL/GenBank/DDBJ whole genome shotgun (WGS) entry which is preliminary data.</text>
</comment>
<dbReference type="Pfam" id="PF00083">
    <property type="entry name" value="Sugar_tr"/>
    <property type="match status" value="1"/>
</dbReference>
<name>A0A8J4QB34_9ROSI</name>
<dbReference type="OrthoDB" id="10646820at2759"/>
<evidence type="ECO:0000256" key="2">
    <source>
        <dbReference type="ARBA" id="ARBA00010992"/>
    </source>
</evidence>
<comment type="subcellular location">
    <subcellularLocation>
        <location evidence="1">Membrane</location>
    </subcellularLocation>
</comment>
<keyword evidence="6 7" id="KW-0472">Membrane</keyword>
<dbReference type="InterPro" id="IPR045262">
    <property type="entry name" value="STP/PLT_plant"/>
</dbReference>
<evidence type="ECO:0000313" key="9">
    <source>
        <dbReference type="Proteomes" id="UP000737018"/>
    </source>
</evidence>
<dbReference type="InterPro" id="IPR005828">
    <property type="entry name" value="MFS_sugar_transport-like"/>
</dbReference>
<dbReference type="GO" id="GO:0015144">
    <property type="term" value="F:carbohydrate transmembrane transporter activity"/>
    <property type="evidence" value="ECO:0007669"/>
    <property type="project" value="InterPro"/>
</dbReference>
<gene>
    <name evidence="8" type="ORF">CMV_026817</name>
</gene>
<keyword evidence="5 7" id="KW-1133">Transmembrane helix</keyword>
<keyword evidence="4 7" id="KW-0812">Transmembrane</keyword>
<reference evidence="8" key="1">
    <citation type="submission" date="2020-03" db="EMBL/GenBank/DDBJ databases">
        <title>Castanea mollissima Vanexum genome sequencing.</title>
        <authorList>
            <person name="Staton M."/>
        </authorList>
    </citation>
    <scope>NUCLEOTIDE SEQUENCE</scope>
    <source>
        <tissue evidence="8">Leaf</tissue>
    </source>
</reference>
<evidence type="ECO:0000256" key="4">
    <source>
        <dbReference type="ARBA" id="ARBA00022692"/>
    </source>
</evidence>
<sequence length="277" mass="30114">MVMGGSVVVGGSAVDGRIGGGDGKSVDSAAVVGGVMNMDSFFKLFFHKLNYKKMKTREDNFCVYYDNIIEAYLSLLFGSAVVAALASVFLYKKQGRKWPLLLGFSLLLLGSSLSSSTKVLWILFIGRIITGIGIGFMSQSSNAFGTSAVDALSNHTVDSVAATRPSPKGFVLNQKEESFSPSSLSGGTVAEEASWSRVVRDDYVLEAVEAVVRDDYVLEAVVRDDYVPEAVDAIVRDDYVEAKFQDDYMLEVVEAVVRDDHVLDEVLEPMEAVVRDD</sequence>
<accession>A0A8J4QB34</accession>
<comment type="similarity">
    <text evidence="2">Belongs to the major facilitator superfamily. Sugar transporter (TC 2.A.1.1) family.</text>
</comment>
<dbReference type="GO" id="GO:0016020">
    <property type="term" value="C:membrane"/>
    <property type="evidence" value="ECO:0007669"/>
    <property type="project" value="UniProtKB-SubCell"/>
</dbReference>
<evidence type="ECO:0000256" key="7">
    <source>
        <dbReference type="SAM" id="Phobius"/>
    </source>
</evidence>
<evidence type="ECO:0000256" key="6">
    <source>
        <dbReference type="ARBA" id="ARBA00023136"/>
    </source>
</evidence>
<dbReference type="PANTHER" id="PTHR23500:SF357">
    <property type="entry name" value="IP12678P"/>
    <property type="match status" value="1"/>
</dbReference>
<evidence type="ECO:0000313" key="8">
    <source>
        <dbReference type="EMBL" id="KAF3946986.1"/>
    </source>
</evidence>
<dbReference type="EMBL" id="JRKL02008323">
    <property type="protein sequence ID" value="KAF3946986.1"/>
    <property type="molecule type" value="Genomic_DNA"/>
</dbReference>
<evidence type="ECO:0000256" key="3">
    <source>
        <dbReference type="ARBA" id="ARBA00022448"/>
    </source>
</evidence>
<proteinExistence type="inferred from homology"/>
<evidence type="ECO:0000256" key="1">
    <source>
        <dbReference type="ARBA" id="ARBA00004370"/>
    </source>
</evidence>
<dbReference type="SUPFAM" id="SSF103473">
    <property type="entry name" value="MFS general substrate transporter"/>
    <property type="match status" value="1"/>
</dbReference>
<evidence type="ECO:0000256" key="5">
    <source>
        <dbReference type="ARBA" id="ARBA00022989"/>
    </source>
</evidence>
<keyword evidence="3" id="KW-0813">Transport</keyword>
<feature type="transmembrane region" description="Helical" evidence="7">
    <location>
        <begin position="98"/>
        <end position="114"/>
    </location>
</feature>